<organism evidence="1 2">
    <name type="scientific">Ceriporiopsis subvermispora (strain B)</name>
    <name type="common">White-rot fungus</name>
    <name type="synonym">Gelatoporia subvermispora</name>
    <dbReference type="NCBI Taxonomy" id="914234"/>
    <lineage>
        <taxon>Eukaryota</taxon>
        <taxon>Fungi</taxon>
        <taxon>Dikarya</taxon>
        <taxon>Basidiomycota</taxon>
        <taxon>Agaricomycotina</taxon>
        <taxon>Agaricomycetes</taxon>
        <taxon>Polyporales</taxon>
        <taxon>Gelatoporiaceae</taxon>
        <taxon>Gelatoporia</taxon>
    </lineage>
</organism>
<sequence>FVKNRLYQHKKLLINYTSYNMRHNRDSINSRTHSDVMLLSYEDESKNGHLYWYTRVAGIFHVDLCHQIEPDKWSDEQHMDVLLVWWYGRNLRHPGGFIKKCLLCMRFLDASDPGAFGFLDPALVIREAHVIPAFAFG</sequence>
<dbReference type="OrthoDB" id="3267098at2759"/>
<protein>
    <recommendedName>
        <fullName evidence="3">BAH domain-containing protein</fullName>
    </recommendedName>
</protein>
<keyword evidence="2" id="KW-1185">Reference proteome</keyword>
<dbReference type="STRING" id="914234.M2PSS7"/>
<feature type="non-terminal residue" evidence="1">
    <location>
        <position position="137"/>
    </location>
</feature>
<dbReference type="AlphaFoldDB" id="M2PSS7"/>
<gene>
    <name evidence="1" type="ORF">CERSUDRAFT_40464</name>
</gene>
<proteinExistence type="predicted"/>
<feature type="non-terminal residue" evidence="1">
    <location>
        <position position="1"/>
    </location>
</feature>
<dbReference type="EMBL" id="KB445793">
    <property type="protein sequence ID" value="EMD39734.1"/>
    <property type="molecule type" value="Genomic_DNA"/>
</dbReference>
<evidence type="ECO:0000313" key="2">
    <source>
        <dbReference type="Proteomes" id="UP000016930"/>
    </source>
</evidence>
<evidence type="ECO:0008006" key="3">
    <source>
        <dbReference type="Google" id="ProtNLM"/>
    </source>
</evidence>
<name>M2PSS7_CERS8</name>
<dbReference type="HOGENOM" id="CLU_002498_5_0_1"/>
<accession>M2PSS7</accession>
<reference evidence="1 2" key="1">
    <citation type="journal article" date="2012" name="Proc. Natl. Acad. Sci. U.S.A.">
        <title>Comparative genomics of Ceriporiopsis subvermispora and Phanerochaete chrysosporium provide insight into selective ligninolysis.</title>
        <authorList>
            <person name="Fernandez-Fueyo E."/>
            <person name="Ruiz-Duenas F.J."/>
            <person name="Ferreira P."/>
            <person name="Floudas D."/>
            <person name="Hibbett D.S."/>
            <person name="Canessa P."/>
            <person name="Larrondo L.F."/>
            <person name="James T.Y."/>
            <person name="Seelenfreund D."/>
            <person name="Lobos S."/>
            <person name="Polanco R."/>
            <person name="Tello M."/>
            <person name="Honda Y."/>
            <person name="Watanabe T."/>
            <person name="Watanabe T."/>
            <person name="Ryu J.S."/>
            <person name="Kubicek C.P."/>
            <person name="Schmoll M."/>
            <person name="Gaskell J."/>
            <person name="Hammel K.E."/>
            <person name="St John F.J."/>
            <person name="Vanden Wymelenberg A."/>
            <person name="Sabat G."/>
            <person name="Splinter BonDurant S."/>
            <person name="Syed K."/>
            <person name="Yadav J.S."/>
            <person name="Doddapaneni H."/>
            <person name="Subramanian V."/>
            <person name="Lavin J.L."/>
            <person name="Oguiza J.A."/>
            <person name="Perez G."/>
            <person name="Pisabarro A.G."/>
            <person name="Ramirez L."/>
            <person name="Santoyo F."/>
            <person name="Master E."/>
            <person name="Coutinho P.M."/>
            <person name="Henrissat B."/>
            <person name="Lombard V."/>
            <person name="Magnuson J.K."/>
            <person name="Kuees U."/>
            <person name="Hori C."/>
            <person name="Igarashi K."/>
            <person name="Samejima M."/>
            <person name="Held B.W."/>
            <person name="Barry K.W."/>
            <person name="LaButti K.M."/>
            <person name="Lapidus A."/>
            <person name="Lindquist E.A."/>
            <person name="Lucas S.M."/>
            <person name="Riley R."/>
            <person name="Salamov A.A."/>
            <person name="Hoffmeister D."/>
            <person name="Schwenk D."/>
            <person name="Hadar Y."/>
            <person name="Yarden O."/>
            <person name="de Vries R.P."/>
            <person name="Wiebenga A."/>
            <person name="Stenlid J."/>
            <person name="Eastwood D."/>
            <person name="Grigoriev I.V."/>
            <person name="Berka R.M."/>
            <person name="Blanchette R.A."/>
            <person name="Kersten P."/>
            <person name="Martinez A.T."/>
            <person name="Vicuna R."/>
            <person name="Cullen D."/>
        </authorList>
    </citation>
    <scope>NUCLEOTIDE SEQUENCE [LARGE SCALE GENOMIC DNA]</scope>
    <source>
        <strain evidence="1 2">B</strain>
    </source>
</reference>
<dbReference type="Proteomes" id="UP000016930">
    <property type="component" value="Unassembled WGS sequence"/>
</dbReference>
<evidence type="ECO:0000313" key="1">
    <source>
        <dbReference type="EMBL" id="EMD39734.1"/>
    </source>
</evidence>